<name>A0A9P5MSQ4_9AGAM</name>
<comment type="caution">
    <text evidence="1">The sequence shown here is derived from an EMBL/GenBank/DDBJ whole genome shotgun (WGS) entry which is preliminary data.</text>
</comment>
<gene>
    <name evidence="1" type="ORF">DFH94DRAFT_846145</name>
</gene>
<dbReference type="OrthoDB" id="3247630at2759"/>
<dbReference type="AlphaFoldDB" id="A0A9P5MSQ4"/>
<reference evidence="1" key="2">
    <citation type="journal article" date="2020" name="Nat. Commun.">
        <title>Large-scale genome sequencing of mycorrhizal fungi provides insights into the early evolution of symbiotic traits.</title>
        <authorList>
            <person name="Miyauchi S."/>
            <person name="Kiss E."/>
            <person name="Kuo A."/>
            <person name="Drula E."/>
            <person name="Kohler A."/>
            <person name="Sanchez-Garcia M."/>
            <person name="Morin E."/>
            <person name="Andreopoulos B."/>
            <person name="Barry K.W."/>
            <person name="Bonito G."/>
            <person name="Buee M."/>
            <person name="Carver A."/>
            <person name="Chen C."/>
            <person name="Cichocki N."/>
            <person name="Clum A."/>
            <person name="Culley D."/>
            <person name="Crous P.W."/>
            <person name="Fauchery L."/>
            <person name="Girlanda M."/>
            <person name="Hayes R.D."/>
            <person name="Keri Z."/>
            <person name="LaButti K."/>
            <person name="Lipzen A."/>
            <person name="Lombard V."/>
            <person name="Magnuson J."/>
            <person name="Maillard F."/>
            <person name="Murat C."/>
            <person name="Nolan M."/>
            <person name="Ohm R.A."/>
            <person name="Pangilinan J."/>
            <person name="Pereira M.F."/>
            <person name="Perotto S."/>
            <person name="Peter M."/>
            <person name="Pfister S."/>
            <person name="Riley R."/>
            <person name="Sitrit Y."/>
            <person name="Stielow J.B."/>
            <person name="Szollosi G."/>
            <person name="Zifcakova L."/>
            <person name="Stursova M."/>
            <person name="Spatafora J.W."/>
            <person name="Tedersoo L."/>
            <person name="Vaario L.M."/>
            <person name="Yamada A."/>
            <person name="Yan M."/>
            <person name="Wang P."/>
            <person name="Xu J."/>
            <person name="Bruns T."/>
            <person name="Baldrian P."/>
            <person name="Vilgalys R."/>
            <person name="Dunand C."/>
            <person name="Henrissat B."/>
            <person name="Grigoriev I.V."/>
            <person name="Hibbett D."/>
            <person name="Nagy L.G."/>
            <person name="Martin F.M."/>
        </authorList>
    </citation>
    <scope>NUCLEOTIDE SEQUENCE</scope>
    <source>
        <strain evidence="1">Prilba</strain>
    </source>
</reference>
<dbReference type="EMBL" id="WHVB01000013">
    <property type="protein sequence ID" value="KAF8477774.1"/>
    <property type="molecule type" value="Genomic_DNA"/>
</dbReference>
<keyword evidence="2" id="KW-1185">Reference proteome</keyword>
<evidence type="ECO:0008006" key="3">
    <source>
        <dbReference type="Google" id="ProtNLM"/>
    </source>
</evidence>
<organism evidence="1 2">
    <name type="scientific">Russula ochroleuca</name>
    <dbReference type="NCBI Taxonomy" id="152965"/>
    <lineage>
        <taxon>Eukaryota</taxon>
        <taxon>Fungi</taxon>
        <taxon>Dikarya</taxon>
        <taxon>Basidiomycota</taxon>
        <taxon>Agaricomycotina</taxon>
        <taxon>Agaricomycetes</taxon>
        <taxon>Russulales</taxon>
        <taxon>Russulaceae</taxon>
        <taxon>Russula</taxon>
    </lineage>
</organism>
<dbReference type="Proteomes" id="UP000759537">
    <property type="component" value="Unassembled WGS sequence"/>
</dbReference>
<dbReference type="SUPFAM" id="SSF52047">
    <property type="entry name" value="RNI-like"/>
    <property type="match status" value="1"/>
</dbReference>
<evidence type="ECO:0000313" key="1">
    <source>
        <dbReference type="EMBL" id="KAF8477774.1"/>
    </source>
</evidence>
<reference evidence="1" key="1">
    <citation type="submission" date="2019-10" db="EMBL/GenBank/DDBJ databases">
        <authorList>
            <consortium name="DOE Joint Genome Institute"/>
            <person name="Kuo A."/>
            <person name="Miyauchi S."/>
            <person name="Kiss E."/>
            <person name="Drula E."/>
            <person name="Kohler A."/>
            <person name="Sanchez-Garcia M."/>
            <person name="Andreopoulos B."/>
            <person name="Barry K.W."/>
            <person name="Bonito G."/>
            <person name="Buee M."/>
            <person name="Carver A."/>
            <person name="Chen C."/>
            <person name="Cichocki N."/>
            <person name="Clum A."/>
            <person name="Culley D."/>
            <person name="Crous P.W."/>
            <person name="Fauchery L."/>
            <person name="Girlanda M."/>
            <person name="Hayes R."/>
            <person name="Keri Z."/>
            <person name="LaButti K."/>
            <person name="Lipzen A."/>
            <person name="Lombard V."/>
            <person name="Magnuson J."/>
            <person name="Maillard F."/>
            <person name="Morin E."/>
            <person name="Murat C."/>
            <person name="Nolan M."/>
            <person name="Ohm R."/>
            <person name="Pangilinan J."/>
            <person name="Pereira M."/>
            <person name="Perotto S."/>
            <person name="Peter M."/>
            <person name="Riley R."/>
            <person name="Sitrit Y."/>
            <person name="Stielow B."/>
            <person name="Szollosi G."/>
            <person name="Zifcakova L."/>
            <person name="Stursova M."/>
            <person name="Spatafora J.W."/>
            <person name="Tedersoo L."/>
            <person name="Vaario L.-M."/>
            <person name="Yamada A."/>
            <person name="Yan M."/>
            <person name="Wang P."/>
            <person name="Xu J."/>
            <person name="Bruns T."/>
            <person name="Baldrian P."/>
            <person name="Vilgalys R."/>
            <person name="Henrissat B."/>
            <person name="Grigoriev I.V."/>
            <person name="Hibbett D."/>
            <person name="Nagy L.G."/>
            <person name="Martin F.M."/>
        </authorList>
    </citation>
    <scope>NUCLEOTIDE SEQUENCE</scope>
    <source>
        <strain evidence="1">Prilba</strain>
    </source>
</reference>
<accession>A0A9P5MSQ4</accession>
<evidence type="ECO:0000313" key="2">
    <source>
        <dbReference type="Proteomes" id="UP000759537"/>
    </source>
</evidence>
<dbReference type="InterPro" id="IPR032675">
    <property type="entry name" value="LRR_dom_sf"/>
</dbReference>
<protein>
    <recommendedName>
        <fullName evidence="3">F-box domain-containing protein</fullName>
    </recommendedName>
</protein>
<proteinExistence type="predicted"/>
<dbReference type="Gene3D" id="3.80.10.10">
    <property type="entry name" value="Ribonuclease Inhibitor"/>
    <property type="match status" value="1"/>
</dbReference>
<sequence length="639" mass="72037">MAENHSRRWTGQVISIDMLPDDVLLAIFDCYANEHDLPAKIYVEAWQLLVHVCRRWRSLVFGSARRLNLRLVGTSKTPVRDMLDVWPPFPLVVQGRPTSTEGADNIVAALERRDRVNRIELFEVNSSPLEIILAAMQEPFPELTYLQLWSNDEMVPVVPDSFLGRSGPRLVFLGLFGIPFPGLPKLLLSATHLVNLYLLNIPHSGYISPEAMVTALSTLTSLERLRLNFQSPQPHSDWAGQCPSPLTRTVVPVLTHFAFKGDCEYLDDLVACIDAPRLNDLSITFFHDIVFDAPQFIQFISRTPALEAFENARVVFRDRAAWIKFSSQTPGYGSLKVEISCRELDWQVSSLGQIFSASEVLYIYLEPFSHPHWEGNIEDTPWLELLHPFTGVKNLYLSKEFAPLIVPALQELIGGRTAEMWSTLQNIFLEGLQPSGPIQEGIGKFVAMRQLSVNDWLSICSVMRPMVHRLSVLRDIKTPVRDMLDVWPAQHLLVYGSGYSLTEGMDNTVAALMLSNRIHKVELFNLSSSQSEKVLAAVQEPFPELTELRLWPDDDETMSVIPDSFLGGSAPRLRLLWLKHIPFPGLPKLLLSATYLVELYLEYIPHSGYISPEEIVTALSTLTSLKSLLLGLQDVVKFA</sequence>